<feature type="signal peptide" evidence="2">
    <location>
        <begin position="1"/>
        <end position="24"/>
    </location>
</feature>
<dbReference type="Proteomes" id="UP001597197">
    <property type="component" value="Unassembled WGS sequence"/>
</dbReference>
<keyword evidence="1" id="KW-0472">Membrane</keyword>
<dbReference type="EMBL" id="JBHUFD010000005">
    <property type="protein sequence ID" value="MFD1873237.1"/>
    <property type="molecule type" value="Genomic_DNA"/>
</dbReference>
<proteinExistence type="predicted"/>
<dbReference type="InterPro" id="IPR058207">
    <property type="entry name" value="PID_CTERM"/>
</dbReference>
<keyword evidence="2" id="KW-0732">Signal</keyword>
<reference evidence="4" key="1">
    <citation type="journal article" date="2019" name="Int. J. Syst. Evol. Microbiol.">
        <title>The Global Catalogue of Microorganisms (GCM) 10K type strain sequencing project: providing services to taxonomists for standard genome sequencing and annotation.</title>
        <authorList>
            <consortium name="The Broad Institute Genomics Platform"/>
            <consortium name="The Broad Institute Genome Sequencing Center for Infectious Disease"/>
            <person name="Wu L."/>
            <person name="Ma J."/>
        </authorList>
    </citation>
    <scope>NUCLEOTIDE SEQUENCE [LARGE SCALE GENOMIC DNA]</scope>
    <source>
        <strain evidence="4">CGMCC 1.15795</strain>
    </source>
</reference>
<evidence type="ECO:0000313" key="4">
    <source>
        <dbReference type="Proteomes" id="UP001597197"/>
    </source>
</evidence>
<dbReference type="RefSeq" id="WP_382313876.1">
    <property type="nucleotide sequence ID" value="NZ_JBHUFD010000005.1"/>
</dbReference>
<accession>A0ABW4QUW6</accession>
<feature type="chain" id="PRO_5046361738" evidence="2">
    <location>
        <begin position="25"/>
        <end position="73"/>
    </location>
</feature>
<evidence type="ECO:0000256" key="1">
    <source>
        <dbReference type="SAM" id="Phobius"/>
    </source>
</evidence>
<dbReference type="NCBIfam" id="NF046080">
    <property type="entry name" value="PID_CTERM"/>
    <property type="match status" value="1"/>
</dbReference>
<feature type="transmembrane region" description="Helical" evidence="1">
    <location>
        <begin position="44"/>
        <end position="63"/>
    </location>
</feature>
<comment type="caution">
    <text evidence="3">The sequence shown here is derived from an EMBL/GenBank/DDBJ whole genome shotgun (WGS) entry which is preliminary data.</text>
</comment>
<evidence type="ECO:0000256" key="2">
    <source>
        <dbReference type="SAM" id="SignalP"/>
    </source>
</evidence>
<gene>
    <name evidence="3" type="ORF">ACFSDX_12410</name>
</gene>
<protein>
    <submittedName>
        <fullName evidence="3">PID-CTERM protein-sorting domain-containing protein</fullName>
    </submittedName>
</protein>
<name>A0ABW4QUW6_9BACT</name>
<keyword evidence="1" id="KW-0812">Transmembrane</keyword>
<organism evidence="3 4">
    <name type="scientific">Hymenobacter bucti</name>
    <dbReference type="NCBI Taxonomy" id="1844114"/>
    <lineage>
        <taxon>Bacteria</taxon>
        <taxon>Pseudomonadati</taxon>
        <taxon>Bacteroidota</taxon>
        <taxon>Cytophagia</taxon>
        <taxon>Cytophagales</taxon>
        <taxon>Hymenobacteraceae</taxon>
        <taxon>Hymenobacter</taxon>
    </lineage>
</organism>
<sequence>MKNNSFLRLALATAGLWLLTGALATTHAQPGTGGPAPQAPDPAAVPLDGGASLLVVAGVGMGLRKLRQRRRAA</sequence>
<evidence type="ECO:0000313" key="3">
    <source>
        <dbReference type="EMBL" id="MFD1873237.1"/>
    </source>
</evidence>
<keyword evidence="1" id="KW-1133">Transmembrane helix</keyword>
<keyword evidence="4" id="KW-1185">Reference proteome</keyword>